<proteinExistence type="predicted"/>
<feature type="compositionally biased region" description="Basic and acidic residues" evidence="2">
    <location>
        <begin position="1098"/>
        <end position="1110"/>
    </location>
</feature>
<feature type="compositionally biased region" description="Acidic residues" evidence="2">
    <location>
        <begin position="45"/>
        <end position="67"/>
    </location>
</feature>
<feature type="compositionally biased region" description="Acidic residues" evidence="2">
    <location>
        <begin position="1470"/>
        <end position="1482"/>
    </location>
</feature>
<dbReference type="SUPFAM" id="SSF81383">
    <property type="entry name" value="F-box domain"/>
    <property type="match status" value="1"/>
</dbReference>
<evidence type="ECO:0000313" key="4">
    <source>
        <dbReference type="EMBL" id="KAK0528902.1"/>
    </source>
</evidence>
<feature type="region of interest" description="Disordered" evidence="2">
    <location>
        <begin position="1050"/>
        <end position="1159"/>
    </location>
</feature>
<evidence type="ECO:0000256" key="2">
    <source>
        <dbReference type="SAM" id="MobiDB-lite"/>
    </source>
</evidence>
<feature type="compositionally biased region" description="Polar residues" evidence="2">
    <location>
        <begin position="633"/>
        <end position="644"/>
    </location>
</feature>
<dbReference type="InterPro" id="IPR001810">
    <property type="entry name" value="F-box_dom"/>
</dbReference>
<feature type="compositionally biased region" description="Basic residues" evidence="2">
    <location>
        <begin position="882"/>
        <end position="891"/>
    </location>
</feature>
<sequence>MDDLSVGSLGGQPGYEITSYSGPSTSTGNAVPLEPVYNTGHGEDGNDGDEEEEEDDDEDENDDENDDEIVIVGNQAEGMDVDNDAATGAAASAADGAAIASATAALAPPKKKDFDDLPQELVIQILLKLDSGELVKAMTTSRRIYEITKNASFRVTYFTRCFDRTEVLYAALQRPKMVTPEMLQKLLDNGAHFSRYLAQMVIKSFNAERHNRHSLLCRMFPSNMPFTVFSLIVAEAAKRYGNEMALSRGSSDDAEQLTALLSHFRRSKSDADWKPIQRLFEDFHFMFYTRSDSNRMDFVHQIALEPRLAPLATQNGLIVSEADCTTIISNVFSDLTKDAQGKARSLTTFIESGLPGLHVSKEMAIKAILHQTGDATNRLVMDDAHSRSSSYRAIKILSDAGKLAFNLSRAIAETLIKKRFSRSCLPKLPYLNFILEDFPEVVPLLPRKTALIKFLTHTDYSTEAGRQKLHDSLSIVRPHLTQRLLVDLMAHEFMATAVPLQYARDFLSDIEVDTEVAAFEALRKCMWHPCKGASVLALYEFVEDKESFKQVMMDELRRWRFDLNDIQPDNPDATNDLEYHKTRTVSLLAWDYVHVQMWGDQQMVDSYLDTYDLRKVGKFTDFPGELADDSTAATLSVEGSTSQKQDGKGAESGADAAMHGAEGSNGVARNDDDAGASAETSQPQASATVASIEAELKEEPLPDKNPHLAANLWAEDNLLYGTLAHMSYNRTLSFSQPYSPLAVPLADTVLDLFGPHSEAADIMYSHALLNGNESVLELYHSRFFYPSLMHLRLLMHVGRRFTPAFTTRIEQSPFRKRGFGTNEDDIRGRTVLKSPFWCSTDTEPLKAQPGAAEDTVDLETGDDYFGQGLNESDDDQVITWRRPTRHSAAGRKIKEESGSASGKKVGKQKADSNYVQASAGKRRTPRSPSKAAATAVAAEGSVANGEGDAHGADVTLATEAEDSRADASMADVSSGTATVVGDVTINVSADASASVDPDASATALGLNAAGRPKRRAAADVSYFDDEALSEDFVDPEETKAHIREVQELSGIGPIKRKPGRPRKNAVPMTVVPVSPSKAKRGRGGAKGAAGGGRGKKRKADETAEGEKEADVAAEGEANDGSASAAAGADAAAHASGAAAAAPPGRGRPKGTQSKGATAAAAAKKRIDDYTLVAPPDDGLKPIIPLPVFSGPMPLSSVRVLDIWAATVEFPVMWKWATYERHIRAAQAVEAWHRHVSILLWHETRKHKTRKEKVKTDAQGQALPPHRLRVSKTEAYKSLEELEKTLESLAAQYIRELEMQRSQFLATVKDADAEVDKVGRQRRALVNRVRTQRAQAAAQAAAALLPPAPAPAEGEGDGNDASMDVDADVNGEGEDETVAGSGRAVDEAEVEASSPAKGKGKGRVKGKGTGKGKEKAAAPSKGKGKGKAVAPLLPAPPTSSKGKGKAKAVDVPAAVSSKGPSSGDANRAGDWDDDDDGDDDAGFESDGSANSLDSAVDASGKAKRKETGKTADEMLREPNKARAGNRYHPGGGLYGTGGGTASLIGATTASLQQAAAMAAMAAATGSLLYDDEEESYGYVYSDEDDSEIYDSEMYDDYDYY</sequence>
<dbReference type="SMART" id="SM00256">
    <property type="entry name" value="FBOX"/>
    <property type="match status" value="1"/>
</dbReference>
<organism evidence="4 5">
    <name type="scientific">Tilletia horrida</name>
    <dbReference type="NCBI Taxonomy" id="155126"/>
    <lineage>
        <taxon>Eukaryota</taxon>
        <taxon>Fungi</taxon>
        <taxon>Dikarya</taxon>
        <taxon>Basidiomycota</taxon>
        <taxon>Ustilaginomycotina</taxon>
        <taxon>Exobasidiomycetes</taxon>
        <taxon>Tilletiales</taxon>
        <taxon>Tilletiaceae</taxon>
        <taxon>Tilletia</taxon>
    </lineage>
</organism>
<reference evidence="4" key="1">
    <citation type="journal article" date="2023" name="PhytoFront">
        <title>Draft Genome Resources of Seven Strains of Tilletia horrida, Causal Agent of Kernel Smut of Rice.</title>
        <authorList>
            <person name="Khanal S."/>
            <person name="Antony Babu S."/>
            <person name="Zhou X.G."/>
        </authorList>
    </citation>
    <scope>NUCLEOTIDE SEQUENCE</scope>
    <source>
        <strain evidence="4">TX3</strain>
    </source>
</reference>
<gene>
    <name evidence="4" type="ORF">OC842_004406</name>
</gene>
<keyword evidence="5" id="KW-1185">Reference proteome</keyword>
<feature type="compositionally biased region" description="Basic and acidic residues" evidence="2">
    <location>
        <begin position="1504"/>
        <end position="1519"/>
    </location>
</feature>
<comment type="caution">
    <text evidence="4">The sequence shown here is derived from an EMBL/GenBank/DDBJ whole genome shotgun (WGS) entry which is preliminary data.</text>
</comment>
<feature type="region of interest" description="Disordered" evidence="2">
    <location>
        <begin position="1337"/>
        <end position="1530"/>
    </location>
</feature>
<feature type="region of interest" description="Disordered" evidence="2">
    <location>
        <begin position="866"/>
        <end position="950"/>
    </location>
</feature>
<feature type="region of interest" description="Disordered" evidence="2">
    <location>
        <begin position="1"/>
        <end position="67"/>
    </location>
</feature>
<feature type="domain" description="F-box" evidence="3">
    <location>
        <begin position="111"/>
        <end position="161"/>
    </location>
</feature>
<evidence type="ECO:0000256" key="1">
    <source>
        <dbReference type="SAM" id="Coils"/>
    </source>
</evidence>
<name>A0AAN6GC91_9BASI</name>
<dbReference type="InterPro" id="IPR036047">
    <property type="entry name" value="F-box-like_dom_sf"/>
</dbReference>
<dbReference type="Pfam" id="PF12937">
    <property type="entry name" value="F-box-like"/>
    <property type="match status" value="1"/>
</dbReference>
<feature type="compositionally biased region" description="Acidic residues" evidence="2">
    <location>
        <begin position="1353"/>
        <end position="1376"/>
    </location>
</feature>
<feature type="region of interest" description="Disordered" evidence="2">
    <location>
        <begin position="633"/>
        <end position="687"/>
    </location>
</feature>
<dbReference type="PROSITE" id="PS50181">
    <property type="entry name" value="FBOX"/>
    <property type="match status" value="1"/>
</dbReference>
<feature type="compositionally biased region" description="Basic residues" evidence="2">
    <location>
        <begin position="1397"/>
        <end position="1409"/>
    </location>
</feature>
<feature type="coiled-coil region" evidence="1">
    <location>
        <begin position="1271"/>
        <end position="1313"/>
    </location>
</feature>
<keyword evidence="1" id="KW-0175">Coiled coil</keyword>
<feature type="compositionally biased region" description="Polar residues" evidence="2">
    <location>
        <begin position="678"/>
        <end position="687"/>
    </location>
</feature>
<feature type="compositionally biased region" description="Low complexity" evidence="2">
    <location>
        <begin position="1118"/>
        <end position="1141"/>
    </location>
</feature>
<dbReference type="CDD" id="cd09917">
    <property type="entry name" value="F-box_SF"/>
    <property type="match status" value="1"/>
</dbReference>
<dbReference type="Proteomes" id="UP001176521">
    <property type="component" value="Unassembled WGS sequence"/>
</dbReference>
<feature type="compositionally biased region" description="Basic residues" evidence="2">
    <location>
        <begin position="1054"/>
        <end position="1063"/>
    </location>
</feature>
<feature type="compositionally biased region" description="Polar residues" evidence="2">
    <location>
        <begin position="18"/>
        <end position="29"/>
    </location>
</feature>
<accession>A0AAN6GC91</accession>
<evidence type="ECO:0000313" key="5">
    <source>
        <dbReference type="Proteomes" id="UP001176521"/>
    </source>
</evidence>
<evidence type="ECO:0000259" key="3">
    <source>
        <dbReference type="PROSITE" id="PS50181"/>
    </source>
</evidence>
<dbReference type="EMBL" id="JAPDMQ010000259">
    <property type="protein sequence ID" value="KAK0528902.1"/>
    <property type="molecule type" value="Genomic_DNA"/>
</dbReference>
<protein>
    <recommendedName>
        <fullName evidence="3">F-box domain-containing protein</fullName>
    </recommendedName>
</protein>